<keyword evidence="2" id="KW-1185">Reference proteome</keyword>
<dbReference type="Proteomes" id="UP000785679">
    <property type="component" value="Unassembled WGS sequence"/>
</dbReference>
<organism evidence="1 2">
    <name type="scientific">Halteria grandinella</name>
    <dbReference type="NCBI Taxonomy" id="5974"/>
    <lineage>
        <taxon>Eukaryota</taxon>
        <taxon>Sar</taxon>
        <taxon>Alveolata</taxon>
        <taxon>Ciliophora</taxon>
        <taxon>Intramacronucleata</taxon>
        <taxon>Spirotrichea</taxon>
        <taxon>Stichotrichia</taxon>
        <taxon>Sporadotrichida</taxon>
        <taxon>Halteriidae</taxon>
        <taxon>Halteria</taxon>
    </lineage>
</organism>
<reference evidence="1" key="1">
    <citation type="submission" date="2019-06" db="EMBL/GenBank/DDBJ databases">
        <authorList>
            <person name="Zheng W."/>
        </authorList>
    </citation>
    <scope>NUCLEOTIDE SEQUENCE</scope>
    <source>
        <strain evidence="1">QDHG01</strain>
    </source>
</reference>
<comment type="caution">
    <text evidence="1">The sequence shown here is derived from an EMBL/GenBank/DDBJ whole genome shotgun (WGS) entry which is preliminary data.</text>
</comment>
<protein>
    <submittedName>
        <fullName evidence="1">Uncharacterized protein</fullName>
    </submittedName>
</protein>
<proteinExistence type="predicted"/>
<dbReference type="EMBL" id="RRYP01005603">
    <property type="protein sequence ID" value="TNV81889.1"/>
    <property type="molecule type" value="Genomic_DNA"/>
</dbReference>
<accession>A0A8J8T4H4</accession>
<dbReference type="AlphaFoldDB" id="A0A8J8T4H4"/>
<evidence type="ECO:0000313" key="2">
    <source>
        <dbReference type="Proteomes" id="UP000785679"/>
    </source>
</evidence>
<gene>
    <name evidence="1" type="ORF">FGO68_gene954</name>
</gene>
<evidence type="ECO:0000313" key="1">
    <source>
        <dbReference type="EMBL" id="TNV81889.1"/>
    </source>
</evidence>
<name>A0A8J8T4H4_HALGN</name>
<sequence length="671" mass="77368">MEICKSTSPPKDSILLLFLGKIRNKYIVVEILSYAYCRAIGPVYMHQASTIFRKMVIENPQVIMKICAERADFGEYIDSTLEECLWLHYTNFSLAKMTVNLNKQEDLRLLAAFKNFGDKRLLLIDYIKTECIDFANSDVQQCLSVLKPTRISLTAVAEAGRYLISNLHIIPTQFVKLLFVHPQNITPDFVISNEGISQENKAYIDNLFVYLLPFTQLKALLSAVQPKKCFVITMNYNRDQSLEIINSLLDEATVINNPDITILFNSKEYDEEFLQLFKDKLKTEKKYLAGVNVDTKRNIWEKNIDLFKKHCTPRPLMSKINQYIMLSQIVSLLELVPDCLSIPSAIRLFDCQQYSSSIKSRFAKRAEEINRLSKDSSTKNIRFYGHDVRFAALCIQYLFENCSNIDKIDFKMYQIGDFQAELEPDIDFTSLDTFTVTQDACNGSQLLLYSTLLSRFKEHFKVLEIDVTQNNLEVTKTLLSSVACKEKITELDLKVSSIDQALIELLSLFKGVKEFRIGFTADICFNEQTDQLRFLLPMASTLEIVELAFFDEAASSADYVCKFLSKSCFKKVRFIDLTPLKMTFDQMESIISTKNNKKLLNFKQFGQNYSVEFAKRIQNLYPYAKLFGNIGLDNEIPYENQEEELLRILKADQLLKDSARLMQVKDQNIPQ</sequence>